<dbReference type="EMBL" id="MN738966">
    <property type="protein sequence ID" value="QHT33388.1"/>
    <property type="molecule type" value="Genomic_DNA"/>
</dbReference>
<dbReference type="AlphaFoldDB" id="A0A6C0EWM2"/>
<protein>
    <submittedName>
        <fullName evidence="1">Uncharacterized protein</fullName>
    </submittedName>
</protein>
<accession>A0A6C0EWM2</accession>
<evidence type="ECO:0000313" key="1">
    <source>
        <dbReference type="EMBL" id="QHT33388.1"/>
    </source>
</evidence>
<reference evidence="1" key="1">
    <citation type="journal article" date="2020" name="Nature">
        <title>Giant virus diversity and host interactions through global metagenomics.</title>
        <authorList>
            <person name="Schulz F."/>
            <person name="Roux S."/>
            <person name="Paez-Espino D."/>
            <person name="Jungbluth S."/>
            <person name="Walsh D.A."/>
            <person name="Denef V.J."/>
            <person name="McMahon K.D."/>
            <person name="Konstantinidis K.T."/>
            <person name="Eloe-Fadrosh E.A."/>
            <person name="Kyrpides N.C."/>
            <person name="Woyke T."/>
        </authorList>
    </citation>
    <scope>NUCLEOTIDE SEQUENCE</scope>
    <source>
        <strain evidence="1">GVMAG-M-3300009161-34</strain>
    </source>
</reference>
<organism evidence="1">
    <name type="scientific">viral metagenome</name>
    <dbReference type="NCBI Taxonomy" id="1070528"/>
    <lineage>
        <taxon>unclassified sequences</taxon>
        <taxon>metagenomes</taxon>
        <taxon>organismal metagenomes</taxon>
    </lineage>
</organism>
<sequence>MLLWSQGKGVHIDTGVRSASVVLVRLDKIEVSTLTLREAILAVKLKLSGDNRVLTPAVEVKRSLGKNESAGIGDTRVIIGRIRVERVSASHIALGVVLGVAIRSVTLTPPISAGNINSASLVEETGPINERASGISNGIMATECVDSIGESIDSIGVVEGLSTKNAVEKLVALQRRAVVNVLIGLDNPNELLDGVVKVELDFVGRRANGLITSELKLLNKVLVGILGHTSALISVQEDVVDIERGGDQRLVVGVVDTTTDRGVGGVIGAVKRTNGPQALIDGADIEVDFDLVVLKGDEGKSKTGVTAVPELKGNIEGSLGESIAGGANLTRSVSLARTINSIERRVGDEGKLGGVANHSIVAILLVEGKSKVVPDVHPITILAVNALTTDLNLNLRNQLLTGEIEPTGINTILVTALHRLVDLGESNLKVSAVSQITITRNGAGYTATEIGLTVKSLLNRLHSKVSVTFVRHLPKGNLRVASKINILGTVSYKLHKTSSHF</sequence>
<proteinExistence type="predicted"/>
<name>A0A6C0EWM2_9ZZZZ</name>